<keyword evidence="2" id="KW-1185">Reference proteome</keyword>
<dbReference type="NCBIfam" id="TIGR02241">
    <property type="entry name" value="conserved hypothetical phage tail region protein"/>
    <property type="match status" value="1"/>
</dbReference>
<reference evidence="1 2" key="1">
    <citation type="submission" date="2024-04" db="EMBL/GenBank/DDBJ databases">
        <title>Genome sequencing and assembly of rice foliar adapted Chryseobacterium endophyticum OsEnb-ALM-A6.</title>
        <authorList>
            <person name="Kumar S."/>
            <person name="Javed M."/>
            <person name="Chouhan V."/>
            <person name="Charishma K."/>
            <person name="Patel A."/>
            <person name="Kumar M."/>
            <person name="Sahu K.P."/>
            <person name="Kumar A."/>
        </authorList>
    </citation>
    <scope>NUCLEOTIDE SEQUENCE [LARGE SCALE GENOMIC DNA]</scope>
    <source>
        <strain evidence="1 2">OsEnb-ALM-A6</strain>
    </source>
</reference>
<dbReference type="AlphaFoldDB" id="A0AAU6WMR0"/>
<proteinExistence type="predicted"/>
<protein>
    <submittedName>
        <fullName evidence="1">Phage tail protein</fullName>
    </submittedName>
</protein>
<evidence type="ECO:0000313" key="2">
    <source>
        <dbReference type="Proteomes" id="UP001463665"/>
    </source>
</evidence>
<dbReference type="PANTHER" id="PTHR38009:SF1">
    <property type="entry name" value="CONSERVED HYPOTHETICAL PHAGE TAIL PROTEIN"/>
    <property type="match status" value="1"/>
</dbReference>
<gene>
    <name evidence="1" type="ORF">AAFP95_18520</name>
</gene>
<dbReference type="InterPro" id="IPR010667">
    <property type="entry name" value="Phage_T4_Gp19"/>
</dbReference>
<evidence type="ECO:0000313" key="1">
    <source>
        <dbReference type="EMBL" id="XAO73691.1"/>
    </source>
</evidence>
<dbReference type="Pfam" id="PF06841">
    <property type="entry name" value="Phage_T4_gp19"/>
    <property type="match status" value="1"/>
</dbReference>
<name>A0AAU6WMR0_9FLAO</name>
<dbReference type="Proteomes" id="UP001463665">
    <property type="component" value="Chromosome"/>
</dbReference>
<organism evidence="1 2">
    <name type="scientific">Chryseobacterium endophyticum</name>
    <dbReference type="NCBI Taxonomy" id="1854762"/>
    <lineage>
        <taxon>Bacteria</taxon>
        <taxon>Pseudomonadati</taxon>
        <taxon>Bacteroidota</taxon>
        <taxon>Flavobacteriia</taxon>
        <taxon>Flavobacteriales</taxon>
        <taxon>Weeksellaceae</taxon>
        <taxon>Chryseobacterium group</taxon>
        <taxon>Chryseobacterium</taxon>
    </lineage>
</organism>
<dbReference type="RefSeq" id="WP_294321230.1">
    <property type="nucleotide sequence ID" value="NZ_CP154834.1"/>
</dbReference>
<dbReference type="PANTHER" id="PTHR38009">
    <property type="entry name" value="CONSERVED HYPOTHETICAL PHAGE TAIL PROTEIN"/>
    <property type="match status" value="1"/>
</dbReference>
<dbReference type="EMBL" id="CP154834">
    <property type="protein sequence ID" value="XAO73691.1"/>
    <property type="molecule type" value="Genomic_DNA"/>
</dbReference>
<accession>A0AAU6WMR0</accession>
<dbReference type="GO" id="GO:0005198">
    <property type="term" value="F:structural molecule activity"/>
    <property type="evidence" value="ECO:0007669"/>
    <property type="project" value="InterPro"/>
</dbReference>
<sequence length="145" mass="16295">MSTYPLVKFAFEVDWGGTKVGFQEVSGLNIETDVIEYRHGASPDFSKIKMNGLKKFSNITLKRGTFKADNEYYAWFQTMQSNTVERRSITISLLDENGEPAVVWKVKNAFPVKLQSTDLKAEGNEVAVETLEIAHEGLTIENNAN</sequence>
<dbReference type="InterPro" id="IPR011747">
    <property type="entry name" value="CHP02241"/>
</dbReference>